<accession>A0A8A1L669</accession>
<sequence>MPSGRPLGRGRCPRSSGTLNLCIYIHSTLGTVYGACLLLHACRINQCRRNPGIPLYLFPHG</sequence>
<evidence type="ECO:0000313" key="1">
    <source>
        <dbReference type="EMBL" id="QSS49888.1"/>
    </source>
</evidence>
<evidence type="ECO:0000313" key="2">
    <source>
        <dbReference type="Proteomes" id="UP000663419"/>
    </source>
</evidence>
<dbReference type="VEuPathDB" id="FungiDB:I7I53_10388"/>
<dbReference type="AlphaFoldDB" id="A0A8A1L669"/>
<gene>
    <name evidence="1" type="ORF">I7I53_10388</name>
</gene>
<dbReference type="Proteomes" id="UP000663419">
    <property type="component" value="Chromosome 1"/>
</dbReference>
<proteinExistence type="predicted"/>
<protein>
    <submittedName>
        <fullName evidence="1">Uncharacterized protein</fullName>
    </submittedName>
</protein>
<organism evidence="1 2">
    <name type="scientific">Ajellomyces capsulatus (strain H88)</name>
    <name type="common">Darling's disease fungus</name>
    <name type="synonym">Histoplasma capsulatum</name>
    <dbReference type="NCBI Taxonomy" id="544711"/>
    <lineage>
        <taxon>Eukaryota</taxon>
        <taxon>Fungi</taxon>
        <taxon>Dikarya</taxon>
        <taxon>Ascomycota</taxon>
        <taxon>Pezizomycotina</taxon>
        <taxon>Eurotiomycetes</taxon>
        <taxon>Eurotiomycetidae</taxon>
        <taxon>Onygenales</taxon>
        <taxon>Ajellomycetaceae</taxon>
        <taxon>Histoplasma</taxon>
    </lineage>
</organism>
<name>A0A8A1L669_AJEC8</name>
<dbReference type="EMBL" id="CP069102">
    <property type="protein sequence ID" value="QSS49888.1"/>
    <property type="molecule type" value="Genomic_DNA"/>
</dbReference>
<reference evidence="1" key="1">
    <citation type="submission" date="2021-01" db="EMBL/GenBank/DDBJ databases">
        <title>Chromosome-level genome assembly of a human fungal pathogen reveals clustering of transcriptionally co-regulated genes.</title>
        <authorList>
            <person name="Voorhies M."/>
            <person name="Cohen S."/>
            <person name="Shea T.P."/>
            <person name="Petrus S."/>
            <person name="Munoz J.F."/>
            <person name="Poplawski S."/>
            <person name="Goldman W.E."/>
            <person name="Michael T."/>
            <person name="Cuomo C.A."/>
            <person name="Sil A."/>
            <person name="Beyhan S."/>
        </authorList>
    </citation>
    <scope>NUCLEOTIDE SEQUENCE</scope>
    <source>
        <strain evidence="1">H88</strain>
    </source>
</reference>